<gene>
    <name evidence="1" type="ORF">GSLYS_00003308001</name>
</gene>
<evidence type="ECO:0000313" key="2">
    <source>
        <dbReference type="Proteomes" id="UP001497497"/>
    </source>
</evidence>
<sequence>EAYIFNGEGVYRILEINTQDVNFKMQGRTCRAVGRSGNLTDATIWCGLAMMSTNNDTMRISMNDNGTTQPRRSIALFLQQILHTPL</sequence>
<dbReference type="Proteomes" id="UP001497497">
    <property type="component" value="Unassembled WGS sequence"/>
</dbReference>
<comment type="caution">
    <text evidence="1">The sequence shown here is derived from an EMBL/GenBank/DDBJ whole genome shotgun (WGS) entry which is preliminary data.</text>
</comment>
<dbReference type="AlphaFoldDB" id="A0AAV2H6R0"/>
<proteinExistence type="predicted"/>
<accession>A0AAV2H6R0</accession>
<protein>
    <submittedName>
        <fullName evidence="1">Uncharacterized protein</fullName>
    </submittedName>
</protein>
<reference evidence="1 2" key="1">
    <citation type="submission" date="2024-04" db="EMBL/GenBank/DDBJ databases">
        <authorList>
            <consortium name="Genoscope - CEA"/>
            <person name="William W."/>
        </authorList>
    </citation>
    <scope>NUCLEOTIDE SEQUENCE [LARGE SCALE GENOMIC DNA]</scope>
</reference>
<name>A0AAV2H6R0_LYMST</name>
<evidence type="ECO:0000313" key="1">
    <source>
        <dbReference type="EMBL" id="CAL1529153.1"/>
    </source>
</evidence>
<keyword evidence="2" id="KW-1185">Reference proteome</keyword>
<feature type="non-terminal residue" evidence="1">
    <location>
        <position position="1"/>
    </location>
</feature>
<organism evidence="1 2">
    <name type="scientific">Lymnaea stagnalis</name>
    <name type="common">Great pond snail</name>
    <name type="synonym">Helix stagnalis</name>
    <dbReference type="NCBI Taxonomy" id="6523"/>
    <lineage>
        <taxon>Eukaryota</taxon>
        <taxon>Metazoa</taxon>
        <taxon>Spiralia</taxon>
        <taxon>Lophotrochozoa</taxon>
        <taxon>Mollusca</taxon>
        <taxon>Gastropoda</taxon>
        <taxon>Heterobranchia</taxon>
        <taxon>Euthyneura</taxon>
        <taxon>Panpulmonata</taxon>
        <taxon>Hygrophila</taxon>
        <taxon>Lymnaeoidea</taxon>
        <taxon>Lymnaeidae</taxon>
        <taxon>Lymnaea</taxon>
    </lineage>
</organism>
<dbReference type="EMBL" id="CAXITT010000043">
    <property type="protein sequence ID" value="CAL1529153.1"/>
    <property type="molecule type" value="Genomic_DNA"/>
</dbReference>